<organism evidence="2 3">
    <name type="scientific">Micromonospora sonneratiae</name>
    <dbReference type="NCBI Taxonomy" id="1184706"/>
    <lineage>
        <taxon>Bacteria</taxon>
        <taxon>Bacillati</taxon>
        <taxon>Actinomycetota</taxon>
        <taxon>Actinomycetes</taxon>
        <taxon>Micromonosporales</taxon>
        <taxon>Micromonosporaceae</taxon>
        <taxon>Micromonospora</taxon>
    </lineage>
</organism>
<evidence type="ECO:0000256" key="1">
    <source>
        <dbReference type="SAM" id="MobiDB-lite"/>
    </source>
</evidence>
<dbReference type="EMBL" id="JBHTMP010000122">
    <property type="protein sequence ID" value="MFD1326132.1"/>
    <property type="molecule type" value="Genomic_DNA"/>
</dbReference>
<reference evidence="3" key="1">
    <citation type="journal article" date="2019" name="Int. J. Syst. Evol. Microbiol.">
        <title>The Global Catalogue of Microorganisms (GCM) 10K type strain sequencing project: providing services to taxonomists for standard genome sequencing and annotation.</title>
        <authorList>
            <consortium name="The Broad Institute Genomics Platform"/>
            <consortium name="The Broad Institute Genome Sequencing Center for Infectious Disease"/>
            <person name="Wu L."/>
            <person name="Ma J."/>
        </authorList>
    </citation>
    <scope>NUCLEOTIDE SEQUENCE [LARGE SCALE GENOMIC DNA]</scope>
    <source>
        <strain evidence="3">JCM 31037</strain>
    </source>
</reference>
<dbReference type="Proteomes" id="UP001597260">
    <property type="component" value="Unassembled WGS sequence"/>
</dbReference>
<protein>
    <submittedName>
        <fullName evidence="2">Uncharacterized protein</fullName>
    </submittedName>
</protein>
<keyword evidence="3" id="KW-1185">Reference proteome</keyword>
<gene>
    <name evidence="2" type="ORF">ACFQ4H_34145</name>
</gene>
<comment type="caution">
    <text evidence="2">The sequence shown here is derived from an EMBL/GenBank/DDBJ whole genome shotgun (WGS) entry which is preliminary data.</text>
</comment>
<name>A0ABW3YRL4_9ACTN</name>
<accession>A0ABW3YRL4</accession>
<sequence>MNPDRLFDLAAEFAQATGNAERFHARAASTTGNAHTAHSKKASKWEAAATRRREHLRATLREALRGTVTAVPDAELPVATWQRGRVEILATTDGTRAVRVRYTPAQALTAGAALIACAAITDEQTGGTLTSILSAFPPNPPTSDEPASDEGRPA</sequence>
<proteinExistence type="predicted"/>
<dbReference type="RefSeq" id="WP_377579302.1">
    <property type="nucleotide sequence ID" value="NZ_JBHTMP010000122.1"/>
</dbReference>
<evidence type="ECO:0000313" key="2">
    <source>
        <dbReference type="EMBL" id="MFD1326132.1"/>
    </source>
</evidence>
<feature type="region of interest" description="Disordered" evidence="1">
    <location>
        <begin position="130"/>
        <end position="154"/>
    </location>
</feature>
<evidence type="ECO:0000313" key="3">
    <source>
        <dbReference type="Proteomes" id="UP001597260"/>
    </source>
</evidence>